<dbReference type="PROSITE" id="PS00463">
    <property type="entry name" value="ZN2_CY6_FUNGAL_1"/>
    <property type="match status" value="1"/>
</dbReference>
<dbReference type="EMBL" id="MVGC01000051">
    <property type="protein sequence ID" value="RJE25328.1"/>
    <property type="molecule type" value="Genomic_DNA"/>
</dbReference>
<dbReference type="Proteomes" id="UP000266188">
    <property type="component" value="Unassembled WGS sequence"/>
</dbReference>
<keyword evidence="5" id="KW-0539">Nucleus</keyword>
<dbReference type="SMART" id="SM00066">
    <property type="entry name" value="GAL4"/>
    <property type="match status" value="1"/>
</dbReference>
<feature type="region of interest" description="Disordered" evidence="6">
    <location>
        <begin position="1"/>
        <end position="27"/>
    </location>
</feature>
<dbReference type="GO" id="GO:0000976">
    <property type="term" value="F:transcription cis-regulatory region binding"/>
    <property type="evidence" value="ECO:0007669"/>
    <property type="project" value="TreeGrafter"/>
</dbReference>
<proteinExistence type="predicted"/>
<dbReference type="GO" id="GO:0000981">
    <property type="term" value="F:DNA-binding transcription factor activity, RNA polymerase II-specific"/>
    <property type="evidence" value="ECO:0007669"/>
    <property type="project" value="InterPro"/>
</dbReference>
<dbReference type="STRING" id="2070753.A0A3A2ZQ97"/>
<evidence type="ECO:0000256" key="1">
    <source>
        <dbReference type="ARBA" id="ARBA00004123"/>
    </source>
</evidence>
<dbReference type="Pfam" id="PF11951">
    <property type="entry name" value="Fungal_trans_2"/>
    <property type="match status" value="1"/>
</dbReference>
<keyword evidence="9" id="KW-1185">Reference proteome</keyword>
<comment type="caution">
    <text evidence="8">The sequence shown here is derived from an EMBL/GenBank/DDBJ whole genome shotgun (WGS) entry which is preliminary data.</text>
</comment>
<evidence type="ECO:0000256" key="2">
    <source>
        <dbReference type="ARBA" id="ARBA00023015"/>
    </source>
</evidence>
<sequence>MPPPTSKNPPQQWKARGTGRSGPRRRTGCLTCRARKVRCDETKPNCANCIRLRLNCVYKPIVNVTMPRRRSDRLGLAPTPAAEPSPLAQRSDPTFFNTVLRSDQQQGNGSTSYPAELHDGPFDMLGFIGEITSELQQKHSDLTNGVSEFNGMEPQLLMGMNGDDGFALGAERPVDFNSTIPMGDITNTTPNEGSQSESPTSSVWSETRATYEEQLLVYFMGSEPPPTIFGPVNMEWKHVKPAILAQSRDFRPLLNAIYCFSDVRKSILDGKRWKLAPTYHRLASEEIQSCILGEVSEATLKRVFTAVFLLMVSELLCPPELCRHGTSFLHSAYLLLQRFRDRTKAWTGFAHLVVSWVSLLDVKALIAGRDGDPLIELGNVSESMTSPETNGSILQGPDRNPVSREEEELLSKPGYLIYNAVVGPAFRFFVKAQQVIRRIVCVDLHHRSRGTLSDEFEVLQIAHRVGADLETLWNRRPPILDVYDRPEELFDTLSQPVALEVCRTFRQYVANFLASFIYLHRVAFAIYPRTDRVNGAVDQIIQLATAEALGTPHLPISFFWPLFVAGLEGSFEQRQWIIQEMQRMAAVDSNAVQRHPNAEKALLLLEEMTRRQDASRTWADSKCVRRELFTDFFVMI</sequence>
<dbReference type="GO" id="GO:0008270">
    <property type="term" value="F:zinc ion binding"/>
    <property type="evidence" value="ECO:0007669"/>
    <property type="project" value="InterPro"/>
</dbReference>
<feature type="domain" description="Zn(2)-C6 fungal-type" evidence="7">
    <location>
        <begin position="28"/>
        <end position="58"/>
    </location>
</feature>
<gene>
    <name evidence="8" type="ORF">PHISCL_02357</name>
</gene>
<dbReference type="GO" id="GO:0045944">
    <property type="term" value="P:positive regulation of transcription by RNA polymerase II"/>
    <property type="evidence" value="ECO:0007669"/>
    <property type="project" value="TreeGrafter"/>
</dbReference>
<dbReference type="OrthoDB" id="648861at2759"/>
<evidence type="ECO:0000256" key="4">
    <source>
        <dbReference type="ARBA" id="ARBA00023163"/>
    </source>
</evidence>
<keyword evidence="3" id="KW-0238">DNA-binding</keyword>
<name>A0A3A2ZQ97_9EURO</name>
<feature type="region of interest" description="Disordered" evidence="6">
    <location>
        <begin position="383"/>
        <end position="405"/>
    </location>
</feature>
<dbReference type="InterPro" id="IPR021858">
    <property type="entry name" value="Fun_TF"/>
</dbReference>
<accession>A0A3A2ZQ97</accession>
<dbReference type="Gene3D" id="4.10.240.10">
    <property type="entry name" value="Zn(2)-C6 fungal-type DNA-binding domain"/>
    <property type="match status" value="1"/>
</dbReference>
<dbReference type="CDD" id="cd00067">
    <property type="entry name" value="GAL4"/>
    <property type="match status" value="1"/>
</dbReference>
<keyword evidence="4" id="KW-0804">Transcription</keyword>
<dbReference type="InterPro" id="IPR001138">
    <property type="entry name" value="Zn2Cys6_DnaBD"/>
</dbReference>
<dbReference type="InterPro" id="IPR036864">
    <property type="entry name" value="Zn2-C6_fun-type_DNA-bd_sf"/>
</dbReference>
<evidence type="ECO:0000256" key="3">
    <source>
        <dbReference type="ARBA" id="ARBA00023125"/>
    </source>
</evidence>
<evidence type="ECO:0000256" key="5">
    <source>
        <dbReference type="ARBA" id="ARBA00023242"/>
    </source>
</evidence>
<evidence type="ECO:0000259" key="7">
    <source>
        <dbReference type="PROSITE" id="PS50048"/>
    </source>
</evidence>
<keyword evidence="2" id="KW-0805">Transcription regulation</keyword>
<feature type="compositionally biased region" description="Polar residues" evidence="6">
    <location>
        <begin position="383"/>
        <end position="393"/>
    </location>
</feature>
<dbReference type="PANTHER" id="PTHR37534:SF49">
    <property type="entry name" value="LYSINE BIOSYNTHESIS REGULATORY PROTEIN LYS14"/>
    <property type="match status" value="1"/>
</dbReference>
<dbReference type="AlphaFoldDB" id="A0A3A2ZQ97"/>
<organism evidence="8 9">
    <name type="scientific">Aspergillus sclerotialis</name>
    <dbReference type="NCBI Taxonomy" id="2070753"/>
    <lineage>
        <taxon>Eukaryota</taxon>
        <taxon>Fungi</taxon>
        <taxon>Dikarya</taxon>
        <taxon>Ascomycota</taxon>
        <taxon>Pezizomycotina</taxon>
        <taxon>Eurotiomycetes</taxon>
        <taxon>Eurotiomycetidae</taxon>
        <taxon>Eurotiales</taxon>
        <taxon>Aspergillaceae</taxon>
        <taxon>Aspergillus</taxon>
        <taxon>Aspergillus subgen. Polypaecilum</taxon>
    </lineage>
</organism>
<evidence type="ECO:0000313" key="8">
    <source>
        <dbReference type="EMBL" id="RJE25328.1"/>
    </source>
</evidence>
<dbReference type="GO" id="GO:0005634">
    <property type="term" value="C:nucleus"/>
    <property type="evidence" value="ECO:0007669"/>
    <property type="project" value="UniProtKB-SubCell"/>
</dbReference>
<evidence type="ECO:0000256" key="6">
    <source>
        <dbReference type="SAM" id="MobiDB-lite"/>
    </source>
</evidence>
<evidence type="ECO:0000313" key="9">
    <source>
        <dbReference type="Proteomes" id="UP000266188"/>
    </source>
</evidence>
<comment type="subcellular location">
    <subcellularLocation>
        <location evidence="1">Nucleus</location>
    </subcellularLocation>
</comment>
<protein>
    <submittedName>
        <fullName evidence="8">C6 finger domain protein</fullName>
    </submittedName>
</protein>
<feature type="region of interest" description="Disordered" evidence="6">
    <location>
        <begin position="184"/>
        <end position="205"/>
    </location>
</feature>
<dbReference type="PROSITE" id="PS50048">
    <property type="entry name" value="ZN2_CY6_FUNGAL_2"/>
    <property type="match status" value="1"/>
</dbReference>
<dbReference type="SUPFAM" id="SSF57701">
    <property type="entry name" value="Zn2/Cys6 DNA-binding domain"/>
    <property type="match status" value="1"/>
</dbReference>
<dbReference type="Pfam" id="PF00172">
    <property type="entry name" value="Zn_clus"/>
    <property type="match status" value="1"/>
</dbReference>
<reference evidence="9" key="1">
    <citation type="submission" date="2017-02" db="EMBL/GenBank/DDBJ databases">
        <authorList>
            <person name="Tafer H."/>
            <person name="Lopandic K."/>
        </authorList>
    </citation>
    <scope>NUCLEOTIDE SEQUENCE [LARGE SCALE GENOMIC DNA]</scope>
    <source>
        <strain evidence="9">CBS 366.77</strain>
    </source>
</reference>
<dbReference type="PANTHER" id="PTHR37534">
    <property type="entry name" value="TRANSCRIPTIONAL ACTIVATOR PROTEIN UGA3"/>
    <property type="match status" value="1"/>
</dbReference>
<feature type="region of interest" description="Disordered" evidence="6">
    <location>
        <begin position="72"/>
        <end position="91"/>
    </location>
</feature>